<dbReference type="PANTHER" id="PTHR33121">
    <property type="entry name" value="CYCLIC DI-GMP PHOSPHODIESTERASE PDEF"/>
    <property type="match status" value="1"/>
</dbReference>
<name>A0A919YMT8_9BACL</name>
<gene>
    <name evidence="2" type="ORF">J40TS1_06280</name>
</gene>
<evidence type="ECO:0000259" key="1">
    <source>
        <dbReference type="PROSITE" id="PS50883"/>
    </source>
</evidence>
<dbReference type="AlphaFoldDB" id="A0A919YMT8"/>
<reference evidence="2" key="1">
    <citation type="submission" date="2021-03" db="EMBL/GenBank/DDBJ databases">
        <title>Antimicrobial resistance genes in bacteria isolated from Japanese honey, and their potential for conferring macrolide and lincosamide resistance in the American foulbrood pathogen Paenibacillus larvae.</title>
        <authorList>
            <person name="Okamoto M."/>
            <person name="Kumagai M."/>
            <person name="Kanamori H."/>
            <person name="Takamatsu D."/>
        </authorList>
    </citation>
    <scope>NUCLEOTIDE SEQUENCE</scope>
    <source>
        <strain evidence="2">J40TS1</strain>
    </source>
</reference>
<comment type="caution">
    <text evidence="2">The sequence shown here is derived from an EMBL/GenBank/DDBJ whole genome shotgun (WGS) entry which is preliminary data.</text>
</comment>
<dbReference type="InterPro" id="IPR050706">
    <property type="entry name" value="Cyclic-di-GMP_PDE-like"/>
</dbReference>
<dbReference type="Pfam" id="PF00563">
    <property type="entry name" value="EAL"/>
    <property type="match status" value="1"/>
</dbReference>
<accession>A0A919YMT8</accession>
<proteinExistence type="predicted"/>
<dbReference type="RefSeq" id="WP_213513154.1">
    <property type="nucleotide sequence ID" value="NZ_BOSE01000001.1"/>
</dbReference>
<dbReference type="PROSITE" id="PS50883">
    <property type="entry name" value="EAL"/>
    <property type="match status" value="1"/>
</dbReference>
<dbReference type="GO" id="GO:0071111">
    <property type="term" value="F:cyclic-guanylate-specific phosphodiesterase activity"/>
    <property type="evidence" value="ECO:0007669"/>
    <property type="project" value="InterPro"/>
</dbReference>
<dbReference type="SUPFAM" id="SSF141868">
    <property type="entry name" value="EAL domain-like"/>
    <property type="match status" value="1"/>
</dbReference>
<feature type="domain" description="EAL" evidence="1">
    <location>
        <begin position="31"/>
        <end position="283"/>
    </location>
</feature>
<sequence>MKREVSLHSYKTELLRFIRHLHHAVQKSVHSSRQFSQLQKIMRDRMLTTYFQPILNLQEGNCLGYEILNRPPQSRLFPNTEAFYEFIGHTDQVFAFEQFCRELSIERFSAALNVKRNAEQQVIFLNVHPQVLSDSSYRSGETISLLQRYGLSPQQIVFELTEKQAVHDYVAFERILSNYRAQGFRIAIDDAGSGYNSLKAIVSLKPDFIKLDKALIHYVDVHHDQQQIVKILKQFASSSNTKLIAEGIERMEEIQFLRSEGIEYGQGYAIGKPDMILKAPNKL</sequence>
<protein>
    <recommendedName>
        <fullName evidence="1">EAL domain-containing protein</fullName>
    </recommendedName>
</protein>
<dbReference type="CDD" id="cd01948">
    <property type="entry name" value="EAL"/>
    <property type="match status" value="1"/>
</dbReference>
<dbReference type="SMART" id="SM00052">
    <property type="entry name" value="EAL"/>
    <property type="match status" value="1"/>
</dbReference>
<organism evidence="2 3">
    <name type="scientific">Paenibacillus montaniterrae</name>
    <dbReference type="NCBI Taxonomy" id="429341"/>
    <lineage>
        <taxon>Bacteria</taxon>
        <taxon>Bacillati</taxon>
        <taxon>Bacillota</taxon>
        <taxon>Bacilli</taxon>
        <taxon>Bacillales</taxon>
        <taxon>Paenibacillaceae</taxon>
        <taxon>Paenibacillus</taxon>
    </lineage>
</organism>
<keyword evidence="3" id="KW-1185">Reference proteome</keyword>
<dbReference type="Proteomes" id="UP000683139">
    <property type="component" value="Unassembled WGS sequence"/>
</dbReference>
<dbReference type="PANTHER" id="PTHR33121:SF76">
    <property type="entry name" value="SIGNALING PROTEIN"/>
    <property type="match status" value="1"/>
</dbReference>
<dbReference type="Gene3D" id="3.20.20.450">
    <property type="entry name" value="EAL domain"/>
    <property type="match status" value="1"/>
</dbReference>
<evidence type="ECO:0000313" key="2">
    <source>
        <dbReference type="EMBL" id="GIP14986.1"/>
    </source>
</evidence>
<dbReference type="InterPro" id="IPR001633">
    <property type="entry name" value="EAL_dom"/>
</dbReference>
<evidence type="ECO:0000313" key="3">
    <source>
        <dbReference type="Proteomes" id="UP000683139"/>
    </source>
</evidence>
<dbReference type="EMBL" id="BOSE01000001">
    <property type="protein sequence ID" value="GIP14986.1"/>
    <property type="molecule type" value="Genomic_DNA"/>
</dbReference>
<dbReference type="InterPro" id="IPR035919">
    <property type="entry name" value="EAL_sf"/>
</dbReference>